<dbReference type="EMBL" id="JAJATW010000006">
    <property type="protein sequence ID" value="MCB5161343.1"/>
    <property type="molecule type" value="Genomic_DNA"/>
</dbReference>
<dbReference type="Proteomes" id="UP001139095">
    <property type="component" value="Unassembled WGS sequence"/>
</dbReference>
<name>A0A9X1ILA5_9GAMM</name>
<protein>
    <submittedName>
        <fullName evidence="1">Uncharacterized protein</fullName>
    </submittedName>
</protein>
<dbReference type="AlphaFoldDB" id="A0A9X1ILA5"/>
<proteinExistence type="predicted"/>
<dbReference type="RefSeq" id="WP_226753723.1">
    <property type="nucleotide sequence ID" value="NZ_JAJATW010000006.1"/>
</dbReference>
<keyword evidence="2" id="KW-1185">Reference proteome</keyword>
<evidence type="ECO:0000313" key="1">
    <source>
        <dbReference type="EMBL" id="MCB5161343.1"/>
    </source>
</evidence>
<accession>A0A9X1ILA5</accession>
<sequence length="134" mass="15185">MKARLPATFYSHQGGWVMIEMMLCLVLFSVVLHLAQQQSKSHWQTIQLSHHQQRIAINKDKQSAMANLTHSSFWRSVNGTYAIEKKAYPNCVVCRGDSLKQWFSASLYGVYDGVDDASDSVFPVVSTMDQEETP</sequence>
<evidence type="ECO:0000313" key="2">
    <source>
        <dbReference type="Proteomes" id="UP001139095"/>
    </source>
</evidence>
<gene>
    <name evidence="1" type="ORF">LG368_05435</name>
</gene>
<comment type="caution">
    <text evidence="1">The sequence shown here is derived from an EMBL/GenBank/DDBJ whole genome shotgun (WGS) entry which is preliminary data.</text>
</comment>
<reference evidence="1" key="1">
    <citation type="submission" date="2021-10" db="EMBL/GenBank/DDBJ databases">
        <title>Marinomonas pontica sp. nov., isolated from the Black Sea.</title>
        <authorList>
            <person name="Zhao L.-H."/>
            <person name="Xue J.-H."/>
        </authorList>
    </citation>
    <scope>NUCLEOTIDE SEQUENCE</scope>
    <source>
        <strain evidence="1">E8</strain>
    </source>
</reference>
<organism evidence="1 2">
    <name type="scientific">Marinomonas algarum</name>
    <dbReference type="NCBI Taxonomy" id="2883105"/>
    <lineage>
        <taxon>Bacteria</taxon>
        <taxon>Pseudomonadati</taxon>
        <taxon>Pseudomonadota</taxon>
        <taxon>Gammaproteobacteria</taxon>
        <taxon>Oceanospirillales</taxon>
        <taxon>Oceanospirillaceae</taxon>
        <taxon>Marinomonas</taxon>
    </lineage>
</organism>